<dbReference type="eggNOG" id="COG3832">
    <property type="taxonomic scope" value="Bacteria"/>
</dbReference>
<evidence type="ECO:0000313" key="1">
    <source>
        <dbReference type="EMBL" id="SNV37070.1"/>
    </source>
</evidence>
<name>A0A239WSG5_9ACTN</name>
<dbReference type="KEGG" id="cgrn:4412665_01458"/>
<reference evidence="1 2" key="1">
    <citation type="submission" date="2017-06" db="EMBL/GenBank/DDBJ databases">
        <authorList>
            <consortium name="Pathogen Informatics"/>
        </authorList>
    </citation>
    <scope>NUCLEOTIDE SEQUENCE [LARGE SCALE GENOMIC DNA]</scope>
    <source>
        <strain evidence="1 2">NCTC11865</strain>
    </source>
</reference>
<evidence type="ECO:0000313" key="2">
    <source>
        <dbReference type="Proteomes" id="UP000215332"/>
    </source>
</evidence>
<gene>
    <name evidence="1" type="ORF">SAMEA4412665_01458</name>
</gene>
<dbReference type="Proteomes" id="UP000215332">
    <property type="component" value="Chromosome 1"/>
</dbReference>
<protein>
    <submittedName>
        <fullName evidence="1">Protein of uncharacterized function (DUF2505)</fullName>
    </submittedName>
</protein>
<accession>A0A239WSG5</accession>
<dbReference type="EMBL" id="LT906441">
    <property type="protein sequence ID" value="SNV37070.1"/>
    <property type="molecule type" value="Genomic_DNA"/>
</dbReference>
<sequence>MCPRLLAPPCRTSQATPCTRPDLRIRVDLSDPAGAGLQIWIDLDAVTRMYVMDINMTAEYSATPDRVIEMMSDPDWWTDVYHRNNATVSHAQRTGDDVSLDVATPTPSQAQKFIGETLQMHHDLVWDAPASDGSRTATMTMKRAGVPAKAEGRMHVAAGGPGTIVTCNGSFSISIPLAGKKLEKKAAPYATAAFRTQQEAGDAWLASH</sequence>
<proteinExistence type="predicted"/>
<dbReference type="SUPFAM" id="SSF55961">
    <property type="entry name" value="Bet v1-like"/>
    <property type="match status" value="1"/>
</dbReference>
<dbReference type="AlphaFoldDB" id="A0A239WSG5"/>
<dbReference type="Gene3D" id="3.30.530.20">
    <property type="match status" value="1"/>
</dbReference>
<dbReference type="Pfam" id="PF10698">
    <property type="entry name" value="DUF2505"/>
    <property type="match status" value="1"/>
</dbReference>
<dbReference type="InterPro" id="IPR019639">
    <property type="entry name" value="DUF2505"/>
</dbReference>
<organism evidence="1 2">
    <name type="scientific">Cutibacterium granulosum</name>
    <dbReference type="NCBI Taxonomy" id="33011"/>
    <lineage>
        <taxon>Bacteria</taxon>
        <taxon>Bacillati</taxon>
        <taxon>Actinomycetota</taxon>
        <taxon>Actinomycetes</taxon>
        <taxon>Propionibacteriales</taxon>
        <taxon>Propionibacteriaceae</taxon>
        <taxon>Cutibacterium</taxon>
    </lineage>
</organism>
<dbReference type="InterPro" id="IPR023393">
    <property type="entry name" value="START-like_dom_sf"/>
</dbReference>